<evidence type="ECO:0000256" key="3">
    <source>
        <dbReference type="ARBA" id="ARBA00022723"/>
    </source>
</evidence>
<evidence type="ECO:0000256" key="11">
    <source>
        <dbReference type="PROSITE-ProRule" id="PRU00042"/>
    </source>
</evidence>
<feature type="domain" description="C2H2-type" evidence="13">
    <location>
        <begin position="39"/>
        <end position="66"/>
    </location>
</feature>
<evidence type="ECO:0000256" key="5">
    <source>
        <dbReference type="ARBA" id="ARBA00022771"/>
    </source>
</evidence>
<proteinExistence type="inferred from homology"/>
<evidence type="ECO:0000256" key="9">
    <source>
        <dbReference type="ARBA" id="ARBA00023163"/>
    </source>
</evidence>
<name>A0A7K5BL89_9FURN</name>
<evidence type="ECO:0000256" key="6">
    <source>
        <dbReference type="ARBA" id="ARBA00022833"/>
    </source>
</evidence>
<reference evidence="14 15" key="1">
    <citation type="submission" date="2019-09" db="EMBL/GenBank/DDBJ databases">
        <title>Bird 10,000 Genomes (B10K) Project - Family phase.</title>
        <authorList>
            <person name="Zhang G."/>
        </authorList>
    </citation>
    <scope>NUCLEOTIDE SEQUENCE [LARGE SCALE GENOMIC DNA]</scope>
    <source>
        <strain evidence="14">B10K-DU-003-06</strain>
    </source>
</reference>
<dbReference type="GO" id="GO:0008270">
    <property type="term" value="F:zinc ion binding"/>
    <property type="evidence" value="ECO:0007669"/>
    <property type="project" value="UniProtKB-KW"/>
</dbReference>
<evidence type="ECO:0000256" key="8">
    <source>
        <dbReference type="ARBA" id="ARBA00023125"/>
    </source>
</evidence>
<dbReference type="PANTHER" id="PTHR23226:SF416">
    <property type="entry name" value="FI01424P"/>
    <property type="match status" value="1"/>
</dbReference>
<feature type="non-terminal residue" evidence="14">
    <location>
        <position position="103"/>
    </location>
</feature>
<keyword evidence="7" id="KW-0805">Transcription regulation</keyword>
<dbReference type="Proteomes" id="UP000529852">
    <property type="component" value="Unassembled WGS sequence"/>
</dbReference>
<evidence type="ECO:0000256" key="2">
    <source>
        <dbReference type="ARBA" id="ARBA00006991"/>
    </source>
</evidence>
<keyword evidence="15" id="KW-1185">Reference proteome</keyword>
<keyword evidence="10" id="KW-0539">Nucleus</keyword>
<dbReference type="SMART" id="SM00355">
    <property type="entry name" value="ZnF_C2H2"/>
    <property type="match status" value="1"/>
</dbReference>
<keyword evidence="3" id="KW-0479">Metal-binding</keyword>
<evidence type="ECO:0000313" key="15">
    <source>
        <dbReference type="Proteomes" id="UP000529852"/>
    </source>
</evidence>
<dbReference type="GO" id="GO:0005634">
    <property type="term" value="C:nucleus"/>
    <property type="evidence" value="ECO:0007669"/>
    <property type="project" value="UniProtKB-SubCell"/>
</dbReference>
<dbReference type="PANTHER" id="PTHR23226">
    <property type="entry name" value="ZINC FINGER AND SCAN DOMAIN-CONTAINING"/>
    <property type="match status" value="1"/>
</dbReference>
<comment type="subcellular location">
    <subcellularLocation>
        <location evidence="1">Nucleus</location>
    </subcellularLocation>
</comment>
<dbReference type="Gene3D" id="3.30.160.60">
    <property type="entry name" value="Classic Zinc Finger"/>
    <property type="match status" value="1"/>
</dbReference>
<feature type="region of interest" description="Disordered" evidence="12">
    <location>
        <begin position="56"/>
        <end position="80"/>
    </location>
</feature>
<protein>
    <submittedName>
        <fullName evidence="14">ZN479 protein</fullName>
    </submittedName>
</protein>
<organism evidence="14 15">
    <name type="scientific">Furnarius figulus</name>
    <dbReference type="NCBI Taxonomy" id="463165"/>
    <lineage>
        <taxon>Eukaryota</taxon>
        <taxon>Metazoa</taxon>
        <taxon>Chordata</taxon>
        <taxon>Craniata</taxon>
        <taxon>Vertebrata</taxon>
        <taxon>Euteleostomi</taxon>
        <taxon>Archelosauria</taxon>
        <taxon>Archosauria</taxon>
        <taxon>Dinosauria</taxon>
        <taxon>Saurischia</taxon>
        <taxon>Theropoda</taxon>
        <taxon>Coelurosauria</taxon>
        <taxon>Aves</taxon>
        <taxon>Neognathae</taxon>
        <taxon>Neoaves</taxon>
        <taxon>Telluraves</taxon>
        <taxon>Australaves</taxon>
        <taxon>Passeriformes</taxon>
        <taxon>Furnariidae</taxon>
        <taxon>Furnarius</taxon>
    </lineage>
</organism>
<dbReference type="EMBL" id="VYZD01004227">
    <property type="protein sequence ID" value="NWR95948.1"/>
    <property type="molecule type" value="Genomic_DNA"/>
</dbReference>
<evidence type="ECO:0000259" key="13">
    <source>
        <dbReference type="PROSITE" id="PS50157"/>
    </source>
</evidence>
<comment type="similarity">
    <text evidence="2">Belongs to the krueppel C2H2-type zinc-finger protein family.</text>
</comment>
<dbReference type="Pfam" id="PF00096">
    <property type="entry name" value="zf-C2H2"/>
    <property type="match status" value="1"/>
</dbReference>
<dbReference type="GO" id="GO:0000981">
    <property type="term" value="F:DNA-binding transcription factor activity, RNA polymerase II-specific"/>
    <property type="evidence" value="ECO:0007669"/>
    <property type="project" value="TreeGrafter"/>
</dbReference>
<keyword evidence="8" id="KW-0238">DNA-binding</keyword>
<keyword evidence="6" id="KW-0862">Zinc</keyword>
<dbReference type="InterPro" id="IPR036236">
    <property type="entry name" value="Znf_C2H2_sf"/>
</dbReference>
<keyword evidence="5 11" id="KW-0863">Zinc-finger</keyword>
<comment type="caution">
    <text evidence="14">The sequence shown here is derived from an EMBL/GenBank/DDBJ whole genome shotgun (WGS) entry which is preliminary data.</text>
</comment>
<keyword evidence="4" id="KW-0677">Repeat</keyword>
<dbReference type="PROSITE" id="PS00028">
    <property type="entry name" value="ZINC_FINGER_C2H2_1"/>
    <property type="match status" value="1"/>
</dbReference>
<feature type="compositionally biased region" description="Basic and acidic residues" evidence="12">
    <location>
        <begin position="61"/>
        <end position="72"/>
    </location>
</feature>
<dbReference type="PROSITE" id="PS50157">
    <property type="entry name" value="ZINC_FINGER_C2H2_2"/>
    <property type="match status" value="1"/>
</dbReference>
<dbReference type="AlphaFoldDB" id="A0A7K5BL89"/>
<evidence type="ECO:0000256" key="1">
    <source>
        <dbReference type="ARBA" id="ARBA00004123"/>
    </source>
</evidence>
<dbReference type="GO" id="GO:0000978">
    <property type="term" value="F:RNA polymerase II cis-regulatory region sequence-specific DNA binding"/>
    <property type="evidence" value="ECO:0007669"/>
    <property type="project" value="TreeGrafter"/>
</dbReference>
<keyword evidence="9" id="KW-0804">Transcription</keyword>
<evidence type="ECO:0000256" key="4">
    <source>
        <dbReference type="ARBA" id="ARBA00022737"/>
    </source>
</evidence>
<feature type="non-terminal residue" evidence="14">
    <location>
        <position position="1"/>
    </location>
</feature>
<evidence type="ECO:0000313" key="14">
    <source>
        <dbReference type="EMBL" id="NWR95948.1"/>
    </source>
</evidence>
<dbReference type="FunFam" id="3.30.160.60:FF:000609">
    <property type="entry name" value="zinc finger protein 621"/>
    <property type="match status" value="1"/>
</dbReference>
<sequence>APRGFKKFPPRALLGHGRCHDCGKALAFPKRRRGTERPHKCPECGKSFRLSSALLAHQRRHGGDKPQRRPEGGKSFGVGSAFGQHQPCQCGVCGKSFPAPASL</sequence>
<evidence type="ECO:0000256" key="12">
    <source>
        <dbReference type="SAM" id="MobiDB-lite"/>
    </source>
</evidence>
<accession>A0A7K5BL89</accession>
<dbReference type="SUPFAM" id="SSF57667">
    <property type="entry name" value="beta-beta-alpha zinc fingers"/>
    <property type="match status" value="1"/>
</dbReference>
<dbReference type="InterPro" id="IPR013087">
    <property type="entry name" value="Znf_C2H2_type"/>
</dbReference>
<evidence type="ECO:0000256" key="7">
    <source>
        <dbReference type="ARBA" id="ARBA00023015"/>
    </source>
</evidence>
<evidence type="ECO:0000256" key="10">
    <source>
        <dbReference type="ARBA" id="ARBA00023242"/>
    </source>
</evidence>
<gene>
    <name evidence="14" type="primary">Znf479_1</name>
    <name evidence="14" type="ORF">FURFIG_R15042</name>
</gene>